<name>A0ABM0MJ40_SACKO</name>
<dbReference type="InterPro" id="IPR057412">
    <property type="entry name" value="INTS4_C"/>
</dbReference>
<feature type="domain" description="Integrator complex subunit 4/Protein SIEL C-terminal Ig-like" evidence="4">
    <location>
        <begin position="122"/>
        <end position="161"/>
    </location>
</feature>
<gene>
    <name evidence="6" type="primary">LOC102809688</name>
</gene>
<evidence type="ECO:0000256" key="2">
    <source>
        <dbReference type="ARBA" id="ARBA00023242"/>
    </source>
</evidence>
<evidence type="ECO:0000313" key="6">
    <source>
        <dbReference type="RefSeq" id="XP_006820031.1"/>
    </source>
</evidence>
<dbReference type="GeneID" id="102809688"/>
<dbReference type="Pfam" id="PF25458">
    <property type="entry name" value="INTS4_C"/>
    <property type="match status" value="1"/>
</dbReference>
<evidence type="ECO:0000259" key="3">
    <source>
        <dbReference type="Pfam" id="PF24493"/>
    </source>
</evidence>
<keyword evidence="5" id="KW-1185">Reference proteome</keyword>
<dbReference type="Proteomes" id="UP000694865">
    <property type="component" value="Unplaced"/>
</dbReference>
<evidence type="ECO:0000313" key="5">
    <source>
        <dbReference type="Proteomes" id="UP000694865"/>
    </source>
</evidence>
<reference evidence="6" key="1">
    <citation type="submission" date="2025-08" db="UniProtKB">
        <authorList>
            <consortium name="RefSeq"/>
        </authorList>
    </citation>
    <scope>IDENTIFICATION</scope>
    <source>
        <tissue evidence="6">Testes</tissue>
    </source>
</reference>
<feature type="domain" description="INTS4 8 helical bundle" evidence="3">
    <location>
        <begin position="1"/>
        <end position="113"/>
    </location>
</feature>
<feature type="non-terminal residue" evidence="6">
    <location>
        <position position="161"/>
    </location>
</feature>
<keyword evidence="2" id="KW-0539">Nucleus</keyword>
<organism evidence="5 6">
    <name type="scientific">Saccoglossus kowalevskii</name>
    <name type="common">Acorn worm</name>
    <dbReference type="NCBI Taxonomy" id="10224"/>
    <lineage>
        <taxon>Eukaryota</taxon>
        <taxon>Metazoa</taxon>
        <taxon>Hemichordata</taxon>
        <taxon>Enteropneusta</taxon>
        <taxon>Harrimaniidae</taxon>
        <taxon>Saccoglossus</taxon>
    </lineage>
</organism>
<evidence type="ECO:0000256" key="1">
    <source>
        <dbReference type="ARBA" id="ARBA00004123"/>
    </source>
</evidence>
<dbReference type="PANTHER" id="PTHR20938">
    <property type="entry name" value="INTEGRATOR COMPLEX SUBUNIT 4"/>
    <property type="match status" value="1"/>
</dbReference>
<dbReference type="Pfam" id="PF24493">
    <property type="entry name" value="INTS4_8HBD"/>
    <property type="match status" value="1"/>
</dbReference>
<accession>A0ABM0MJ40</accession>
<dbReference type="InterPro" id="IPR056235">
    <property type="entry name" value="INTS4_8HBD"/>
</dbReference>
<dbReference type="RefSeq" id="XP_006820031.1">
    <property type="nucleotide sequence ID" value="XM_006819968.1"/>
</dbReference>
<sequence>MEHLFLGLSGHDTAAIRQLRTRAMTVKLILELRGHRMDRNKADIQSLQLCQIYLNKLNHLQRYLSMSEITADNFTQSVFSEMHKLESSKPGIIMKFLQPLLMHHSVPALTLSNQLRRAKAIITEPSGESDNHMKFTAGLTLNINVDCILENIQDTQNIQLQ</sequence>
<dbReference type="PANTHER" id="PTHR20938:SF0">
    <property type="entry name" value="INTEGRATOR COMPLEX SUBUNIT 4"/>
    <property type="match status" value="1"/>
</dbReference>
<comment type="subcellular location">
    <subcellularLocation>
        <location evidence="1">Nucleus</location>
    </subcellularLocation>
</comment>
<proteinExistence type="predicted"/>
<evidence type="ECO:0000259" key="4">
    <source>
        <dbReference type="Pfam" id="PF25458"/>
    </source>
</evidence>
<protein>
    <submittedName>
        <fullName evidence="6">Integrator complex subunit 4-like</fullName>
    </submittedName>
</protein>